<feature type="binding site" evidence="11">
    <location>
        <position position="466"/>
    </location>
    <ligand>
        <name>Mg(2+)</name>
        <dbReference type="ChEBI" id="CHEBI:18420"/>
    </ligand>
</feature>
<dbReference type="InterPro" id="IPR047213">
    <property type="entry name" value="TPP_PYR_PDC_IPDC-like"/>
</dbReference>
<dbReference type="GO" id="GO:0000949">
    <property type="term" value="P:aromatic amino acid family catabolic process to alcohol via Ehrlich pathway"/>
    <property type="evidence" value="ECO:0007669"/>
    <property type="project" value="TreeGrafter"/>
</dbReference>
<evidence type="ECO:0000256" key="12">
    <source>
        <dbReference type="RuleBase" id="RU362132"/>
    </source>
</evidence>
<dbReference type="CDD" id="cd07038">
    <property type="entry name" value="TPP_PYR_PDC_IPDC_like"/>
    <property type="match status" value="1"/>
</dbReference>
<dbReference type="OrthoDB" id="4494979at2"/>
<dbReference type="InterPro" id="IPR011766">
    <property type="entry name" value="TPP_enzyme_TPP-bd"/>
</dbReference>
<evidence type="ECO:0000256" key="9">
    <source>
        <dbReference type="ARBA" id="ARBA00023052"/>
    </source>
</evidence>
<evidence type="ECO:0000256" key="5">
    <source>
        <dbReference type="ARBA" id="ARBA00020054"/>
    </source>
</evidence>
<proteinExistence type="inferred from homology"/>
<dbReference type="Proteomes" id="UP000530514">
    <property type="component" value="Unassembled WGS sequence"/>
</dbReference>
<accession>A0A7W2AJF7</accession>
<evidence type="ECO:0000256" key="10">
    <source>
        <dbReference type="ARBA" id="ARBA00023239"/>
    </source>
</evidence>
<evidence type="ECO:0000256" key="7">
    <source>
        <dbReference type="ARBA" id="ARBA00022793"/>
    </source>
</evidence>
<evidence type="ECO:0000256" key="2">
    <source>
        <dbReference type="ARBA" id="ARBA00001964"/>
    </source>
</evidence>
<dbReference type="Pfam" id="PF00205">
    <property type="entry name" value="TPP_enzyme_M"/>
    <property type="match status" value="1"/>
</dbReference>
<organism evidence="16 17">
    <name type="scientific">Thermoactinomyces daqus</name>
    <dbReference type="NCBI Taxonomy" id="1329516"/>
    <lineage>
        <taxon>Bacteria</taxon>
        <taxon>Bacillati</taxon>
        <taxon>Bacillota</taxon>
        <taxon>Bacilli</taxon>
        <taxon>Bacillales</taxon>
        <taxon>Thermoactinomycetaceae</taxon>
        <taxon>Thermoactinomyces</taxon>
    </lineage>
</organism>
<dbReference type="GO" id="GO:0000287">
    <property type="term" value="F:magnesium ion binding"/>
    <property type="evidence" value="ECO:0007669"/>
    <property type="project" value="InterPro"/>
</dbReference>
<dbReference type="InterPro" id="IPR047214">
    <property type="entry name" value="TPP_PDC_IPDC"/>
</dbReference>
<comment type="similarity">
    <text evidence="4 12">Belongs to the TPP enzyme family.</text>
</comment>
<dbReference type="InterPro" id="IPR012110">
    <property type="entry name" value="PDC/IPDC-like"/>
</dbReference>
<dbReference type="InterPro" id="IPR012001">
    <property type="entry name" value="Thiamin_PyroP_enz_TPP-bd_dom"/>
</dbReference>
<evidence type="ECO:0000256" key="8">
    <source>
        <dbReference type="ARBA" id="ARBA00022842"/>
    </source>
</evidence>
<dbReference type="PANTHER" id="PTHR43452">
    <property type="entry name" value="PYRUVATE DECARBOXYLASE"/>
    <property type="match status" value="1"/>
</dbReference>
<dbReference type="Gene3D" id="3.40.50.970">
    <property type="match status" value="2"/>
</dbReference>
<dbReference type="EMBL" id="JACEIP010000035">
    <property type="protein sequence ID" value="MBA4544335.1"/>
    <property type="molecule type" value="Genomic_DNA"/>
</dbReference>
<evidence type="ECO:0000313" key="16">
    <source>
        <dbReference type="EMBL" id="MBA4544335.1"/>
    </source>
</evidence>
<dbReference type="SUPFAM" id="SSF52518">
    <property type="entry name" value="Thiamin diphosphate-binding fold (THDP-binding)"/>
    <property type="match status" value="2"/>
</dbReference>
<dbReference type="InterPro" id="IPR029035">
    <property type="entry name" value="DHS-like_NAD/FAD-binding_dom"/>
</dbReference>
<comment type="caution">
    <text evidence="16">The sequence shown here is derived from an EMBL/GenBank/DDBJ whole genome shotgun (WGS) entry which is preliminary data.</text>
</comment>
<evidence type="ECO:0000259" key="15">
    <source>
        <dbReference type="Pfam" id="PF02776"/>
    </source>
</evidence>
<dbReference type="InterPro" id="IPR012000">
    <property type="entry name" value="Thiamin_PyroP_enz_cen_dom"/>
</dbReference>
<sequence length="555" mass="62170">MSKKITVGDYLLLRLKEMGVRHVFGVPGDYNLGFLDQIVNMEGLEWIGNCNELNAAYAADGYARVNGIAALVTTFGVGELSAINGIAGSYAEQVPVVKITGTPSTKVMKKGALVHHTLGDGDFTHFMNMFKEVTVAQTMLTEENAAEEIDRVLRECWLQKRPVHINIPADISYKEIDAPQTSLALPEPVSDPTQLNKFVQKAAEELNKANSPFILADYEVNRYRLYDQLRTFVEASGYPIASFSMGKGVIDETHPQFIGVHTGQLSEDFLKQCIQESDCFILIGVKLTDSITGGFRFIHDLEKTNIIEIHPSYARINNEVFQAVSMREALEQLTEHVQHRTWNLNPHPAGNGSPFIPSSESITQERFWQRLASFFKPGDVLLAEQGTSFFAASTVKLPEKTTFVGQPLWGSIGYTLPALLGTQLADQNRRNILVIGDGSFQLTAQELSTILLHDLKPIIFLINNDGYTVERMIHGAEQRYNDINRWNYRRIPDVLDLNGNSISFQIKTEEELEEVLSKAEKANKLVFIEVHMGRLDSPALLRELGKLFAEQNKYC</sequence>
<dbReference type="PANTHER" id="PTHR43452:SF30">
    <property type="entry name" value="PYRUVATE DECARBOXYLASE ISOZYME 1-RELATED"/>
    <property type="match status" value="1"/>
</dbReference>
<evidence type="ECO:0000259" key="13">
    <source>
        <dbReference type="Pfam" id="PF00205"/>
    </source>
</evidence>
<dbReference type="FunFam" id="3.40.50.970:FF:000019">
    <property type="entry name" value="Pyruvate decarboxylase isozyme"/>
    <property type="match status" value="1"/>
</dbReference>
<reference evidence="16 17" key="1">
    <citation type="submission" date="2020-07" db="EMBL/GenBank/DDBJ databases">
        <authorList>
            <person name="Feng H."/>
        </authorList>
    </citation>
    <scope>NUCLEOTIDE SEQUENCE [LARGE SCALE GENOMIC DNA]</scope>
    <source>
        <strain evidence="17">s-11</strain>
    </source>
</reference>
<dbReference type="GO" id="GO:0005829">
    <property type="term" value="C:cytosol"/>
    <property type="evidence" value="ECO:0007669"/>
    <property type="project" value="TreeGrafter"/>
</dbReference>
<feature type="domain" description="Thiamine pyrophosphate enzyme N-terminal TPP-binding" evidence="15">
    <location>
        <begin position="6"/>
        <end position="113"/>
    </location>
</feature>
<feature type="binding site" evidence="11">
    <location>
        <position position="464"/>
    </location>
    <ligand>
        <name>Mg(2+)</name>
        <dbReference type="ChEBI" id="CHEBI:18420"/>
    </ligand>
</feature>
<name>A0A7W2AJF7_9BACL</name>
<keyword evidence="17" id="KW-1185">Reference proteome</keyword>
<evidence type="ECO:0000259" key="14">
    <source>
        <dbReference type="Pfam" id="PF02775"/>
    </source>
</evidence>
<dbReference type="SUPFAM" id="SSF52467">
    <property type="entry name" value="DHS-like NAD/FAD-binding domain"/>
    <property type="match status" value="1"/>
</dbReference>
<comment type="cofactor">
    <cofactor evidence="1">
        <name>a metal cation</name>
        <dbReference type="ChEBI" id="CHEBI:25213"/>
    </cofactor>
</comment>
<dbReference type="GO" id="GO:0030976">
    <property type="term" value="F:thiamine pyrophosphate binding"/>
    <property type="evidence" value="ECO:0007669"/>
    <property type="project" value="InterPro"/>
</dbReference>
<feature type="binding site" evidence="11">
    <location>
        <position position="437"/>
    </location>
    <ligand>
        <name>Mg(2+)</name>
        <dbReference type="ChEBI" id="CHEBI:18420"/>
    </ligand>
</feature>
<evidence type="ECO:0000256" key="3">
    <source>
        <dbReference type="ARBA" id="ARBA00002938"/>
    </source>
</evidence>
<evidence type="ECO:0000256" key="6">
    <source>
        <dbReference type="ARBA" id="ARBA00022723"/>
    </source>
</evidence>
<dbReference type="FunFam" id="3.40.50.970:FF:000024">
    <property type="entry name" value="Pyruvate decarboxylase isozyme"/>
    <property type="match status" value="1"/>
</dbReference>
<protein>
    <recommendedName>
        <fullName evidence="5">Alpha-keto-acid decarboxylase</fullName>
    </recommendedName>
</protein>
<evidence type="ECO:0000256" key="4">
    <source>
        <dbReference type="ARBA" id="ARBA00007812"/>
    </source>
</evidence>
<dbReference type="CDD" id="cd02005">
    <property type="entry name" value="TPP_PDC_IPDC"/>
    <property type="match status" value="1"/>
</dbReference>
<keyword evidence="6 11" id="KW-0479">Metal-binding</keyword>
<feature type="domain" description="Thiamine pyrophosphate enzyme central" evidence="13">
    <location>
        <begin position="199"/>
        <end position="326"/>
    </location>
</feature>
<keyword evidence="10" id="KW-0456">Lyase</keyword>
<evidence type="ECO:0000256" key="1">
    <source>
        <dbReference type="ARBA" id="ARBA00001920"/>
    </source>
</evidence>
<dbReference type="Pfam" id="PF02775">
    <property type="entry name" value="TPP_enzyme_C"/>
    <property type="match status" value="1"/>
</dbReference>
<keyword evidence="8 11" id="KW-0460">Magnesium</keyword>
<dbReference type="InterPro" id="IPR029061">
    <property type="entry name" value="THDP-binding"/>
</dbReference>
<comment type="cofactor">
    <cofactor evidence="11">
        <name>Mg(2+)</name>
        <dbReference type="ChEBI" id="CHEBI:18420"/>
    </cofactor>
    <text evidence="11">Binds 1 Mg(2+) per subunit.</text>
</comment>
<keyword evidence="7" id="KW-0210">Decarboxylase</keyword>
<gene>
    <name evidence="16" type="ORF">H1164_15920</name>
</gene>
<dbReference type="AlphaFoldDB" id="A0A7W2AJF7"/>
<dbReference type="Gene3D" id="3.40.50.1220">
    <property type="entry name" value="TPP-binding domain"/>
    <property type="match status" value="1"/>
</dbReference>
<dbReference type="PIRSF" id="PIRSF036565">
    <property type="entry name" value="Pyruvt_ip_decrb"/>
    <property type="match status" value="1"/>
</dbReference>
<keyword evidence="9 12" id="KW-0786">Thiamine pyrophosphate</keyword>
<dbReference type="GO" id="GO:0004737">
    <property type="term" value="F:pyruvate decarboxylase activity"/>
    <property type="evidence" value="ECO:0007669"/>
    <property type="project" value="TreeGrafter"/>
</dbReference>
<comment type="cofactor">
    <cofactor evidence="2">
        <name>thiamine diphosphate</name>
        <dbReference type="ChEBI" id="CHEBI:58937"/>
    </cofactor>
</comment>
<comment type="function">
    <text evidence="3">Decarboxylates branched-chain and aromatic alpha-keto acids to aldehydes.</text>
</comment>
<evidence type="ECO:0000313" key="17">
    <source>
        <dbReference type="Proteomes" id="UP000530514"/>
    </source>
</evidence>
<evidence type="ECO:0000256" key="11">
    <source>
        <dbReference type="PIRSR" id="PIRSR036565-2"/>
    </source>
</evidence>
<dbReference type="RefSeq" id="WP_033102262.1">
    <property type="nucleotide sequence ID" value="NZ_JACEIP010000035.1"/>
</dbReference>
<feature type="domain" description="Thiamine pyrophosphate enzyme TPP-binding" evidence="14">
    <location>
        <begin position="389"/>
        <end position="530"/>
    </location>
</feature>
<dbReference type="Pfam" id="PF02776">
    <property type="entry name" value="TPP_enzyme_N"/>
    <property type="match status" value="1"/>
</dbReference>